<keyword evidence="4" id="KW-0811">Translocation</keyword>
<dbReference type="GO" id="GO:0016973">
    <property type="term" value="P:poly(A)+ mRNA export from nucleus"/>
    <property type="evidence" value="ECO:0007669"/>
    <property type="project" value="TreeGrafter"/>
</dbReference>
<accession>A0A2S5B5S8</accession>
<feature type="region of interest" description="Disordered" evidence="5">
    <location>
        <begin position="170"/>
        <end position="210"/>
    </location>
</feature>
<keyword evidence="4" id="KW-0509">mRNA transport</keyword>
<dbReference type="GO" id="GO:0005643">
    <property type="term" value="C:nuclear pore"/>
    <property type="evidence" value="ECO:0007669"/>
    <property type="project" value="UniProtKB-SubCell"/>
</dbReference>
<dbReference type="STRING" id="741276.A0A2S5B5S8"/>
<comment type="caution">
    <text evidence="7">The sequence shown here is derived from an EMBL/GenBank/DDBJ whole genome shotgun (WGS) entry which is preliminary data.</text>
</comment>
<protein>
    <recommendedName>
        <fullName evidence="4">Nuclear pore protein</fullName>
    </recommendedName>
</protein>
<feature type="compositionally biased region" description="Polar residues" evidence="5">
    <location>
        <begin position="179"/>
        <end position="192"/>
    </location>
</feature>
<keyword evidence="4" id="KW-0813">Transport</keyword>
<keyword evidence="4" id="KW-0472">Membrane</keyword>
<comment type="subcellular location">
    <subcellularLocation>
        <location evidence="1">Nucleus envelope</location>
    </subcellularLocation>
    <subcellularLocation>
        <location evidence="4">Nucleus</location>
        <location evidence="4">Nuclear pore complex</location>
    </subcellularLocation>
</comment>
<evidence type="ECO:0000256" key="4">
    <source>
        <dbReference type="RuleBase" id="RU364035"/>
    </source>
</evidence>
<dbReference type="PROSITE" id="PS50042">
    <property type="entry name" value="CNMP_BINDING_3"/>
    <property type="match status" value="1"/>
</dbReference>
<reference evidence="7 8" key="1">
    <citation type="journal article" date="2018" name="Front. Microbiol.">
        <title>Prospects for Fungal Bioremediation of Acidic Radioactive Waste Sites: Characterization and Genome Sequence of Rhodotorula taiwanensis MD1149.</title>
        <authorList>
            <person name="Tkavc R."/>
            <person name="Matrosova V.Y."/>
            <person name="Grichenko O.E."/>
            <person name="Gostincar C."/>
            <person name="Volpe R.P."/>
            <person name="Klimenkova P."/>
            <person name="Gaidamakova E.K."/>
            <person name="Zhou C.E."/>
            <person name="Stewart B.J."/>
            <person name="Lyman M.G."/>
            <person name="Malfatti S.A."/>
            <person name="Rubinfeld B."/>
            <person name="Courtot M."/>
            <person name="Singh J."/>
            <person name="Dalgard C.L."/>
            <person name="Hamilton T."/>
            <person name="Frey K.G."/>
            <person name="Gunde-Cimerman N."/>
            <person name="Dugan L."/>
            <person name="Daly M.J."/>
        </authorList>
    </citation>
    <scope>NUCLEOTIDE SEQUENCE [LARGE SCALE GENOMIC DNA]</scope>
    <source>
        <strain evidence="7 8">MD1149</strain>
    </source>
</reference>
<dbReference type="OrthoDB" id="1918363at2759"/>
<evidence type="ECO:0000259" key="6">
    <source>
        <dbReference type="PROSITE" id="PS50042"/>
    </source>
</evidence>
<evidence type="ECO:0000256" key="1">
    <source>
        <dbReference type="ARBA" id="ARBA00004259"/>
    </source>
</evidence>
<dbReference type="PANTHER" id="PTHR11225">
    <property type="entry name" value="NUCLEAR PORE COMPLEX PROTEIN NUP93 NUCLEOPORIN NUP93 DEAD EYE PROTEIN"/>
    <property type="match status" value="1"/>
</dbReference>
<evidence type="ECO:0000256" key="3">
    <source>
        <dbReference type="ARBA" id="ARBA00023242"/>
    </source>
</evidence>
<dbReference type="AlphaFoldDB" id="A0A2S5B5S8"/>
<evidence type="ECO:0000256" key="5">
    <source>
        <dbReference type="SAM" id="MobiDB-lite"/>
    </source>
</evidence>
<dbReference type="GO" id="GO:0017056">
    <property type="term" value="F:structural constituent of nuclear pore"/>
    <property type="evidence" value="ECO:0007669"/>
    <property type="project" value="InterPro"/>
</dbReference>
<proteinExistence type="inferred from homology"/>
<keyword evidence="8" id="KW-1185">Reference proteome</keyword>
<dbReference type="InterPro" id="IPR000595">
    <property type="entry name" value="cNMP-bd_dom"/>
</dbReference>
<dbReference type="PANTHER" id="PTHR11225:SF4">
    <property type="entry name" value="NUCLEAR PORE COMPLEX PROTEIN NUP93"/>
    <property type="match status" value="1"/>
</dbReference>
<evidence type="ECO:0000313" key="7">
    <source>
        <dbReference type="EMBL" id="POY72140.1"/>
    </source>
</evidence>
<evidence type="ECO:0000256" key="2">
    <source>
        <dbReference type="ARBA" id="ARBA00010186"/>
    </source>
</evidence>
<feature type="compositionally biased region" description="Polar residues" evidence="5">
    <location>
        <begin position="201"/>
        <end position="210"/>
    </location>
</feature>
<sequence>MASLASLLEQSQRLQASLASSSSAPLSQPGIDLPAIQLGLDQIESQSRRIAGRSLKEAGQAGNAAYLLASGGVNAEQLSSNINSVNLAGTFEPLVPLSDTDIEASVLEDCPRLNLVDGEQGYIRHTHEQAIISAIEEGRRATTDDFYRNLDSKMRRDWEKQKEQLFEELGKHQPAAGPSNETSRRSAQTASFDRTPAVGTSFPSSGGSLQMHSKMMRYDRVIRRLNEFRKEGFAFGLVSALGEASVGTTAGDSRSTQTTETWRLLAHLVGERDVLNGEFQRTALQERQYAQAYLMSDAESQDAAGVRKMIGDGAREYLEEQFMTYVEKTIASRPAEAALGGVPSIQNKIRGFLNVKYQKNGQWSNQALEIANNTPVWARIYYLVRSGHAEDALAFATEHEGELQKLEKSFVSYFKAWLDSPDRRLPKLLRDRFLAEYNQRIRYLTDTSDPYKHALYKLIGRVEINRRNVPGVTQTTEDWLWFQLSLVRETEGQGEAPHESYGLRDLAAVLLKFGEAHFDPKGTRPLLYFQVLLLSGQFERAIAFLQQHSQYQADAVHFAIALAYYGLLRVPARGKSAEVEFLTDGKTATPSLSFARLLHRYTRLFAQSDAAEALQYLYLICLYADLKGPLGEEQVALAHQYVRELVMETRQYSQLLGDVRNDGTKVSGQIERDLKLLHLADSRTYLLDIVKSAAERADVEQRFSEAILLYNLAEEYDAVIAVLNVELGNSLSRPASSSDSTSSHQRSAAGAMSTIGMAAGQEDVAQVARSILEHYDRSASMSGKVSRKRRETCETLMRLKEALSAYERGHLEQALQAIESTNLIPLHSDLVHLIRAAEDVNSVDDAIVRNLDVILVATMTVLYKLHQQLKESPFGGDASRQQRMQEYRAKARSLMTFAGMLRYRLSSDTYSQLTRLDVFIN</sequence>
<feature type="domain" description="Cyclic nucleotide-binding" evidence="6">
    <location>
        <begin position="40"/>
        <end position="106"/>
    </location>
</feature>
<dbReference type="Proteomes" id="UP000237144">
    <property type="component" value="Unassembled WGS sequence"/>
</dbReference>
<dbReference type="Pfam" id="PF04097">
    <property type="entry name" value="Nic96"/>
    <property type="match status" value="1"/>
</dbReference>
<comment type="similarity">
    <text evidence="2 4">Belongs to the nucleoporin interacting component (NIC) family.</text>
</comment>
<name>A0A2S5B5S8_9BASI</name>
<keyword evidence="4" id="KW-0653">Protein transport</keyword>
<keyword evidence="3 4" id="KW-0539">Nucleus</keyword>
<keyword evidence="4" id="KW-0906">Nuclear pore complex</keyword>
<gene>
    <name evidence="7" type="ORF">BMF94_4873</name>
</gene>
<organism evidence="7 8">
    <name type="scientific">Rhodotorula taiwanensis</name>
    <dbReference type="NCBI Taxonomy" id="741276"/>
    <lineage>
        <taxon>Eukaryota</taxon>
        <taxon>Fungi</taxon>
        <taxon>Dikarya</taxon>
        <taxon>Basidiomycota</taxon>
        <taxon>Pucciniomycotina</taxon>
        <taxon>Microbotryomycetes</taxon>
        <taxon>Sporidiobolales</taxon>
        <taxon>Sporidiobolaceae</taxon>
        <taxon>Rhodotorula</taxon>
    </lineage>
</organism>
<evidence type="ECO:0000313" key="8">
    <source>
        <dbReference type="Proteomes" id="UP000237144"/>
    </source>
</evidence>
<dbReference type="GO" id="GO:0006606">
    <property type="term" value="P:protein import into nucleus"/>
    <property type="evidence" value="ECO:0007669"/>
    <property type="project" value="TreeGrafter"/>
</dbReference>
<dbReference type="InterPro" id="IPR007231">
    <property type="entry name" value="Nucleoporin_int_Nup93/Nic96"/>
</dbReference>
<dbReference type="EMBL" id="PJQD01000058">
    <property type="protein sequence ID" value="POY72140.1"/>
    <property type="molecule type" value="Genomic_DNA"/>
</dbReference>